<dbReference type="InterPro" id="IPR013806">
    <property type="entry name" value="Kringle-like"/>
</dbReference>
<comment type="similarity">
    <text evidence="1">Belongs to the peptidase C2 family.</text>
</comment>
<comment type="caution">
    <text evidence="10">The sequence shown here is derived from an EMBL/GenBank/DDBJ whole genome shotgun (WGS) entry which is preliminary data.</text>
</comment>
<proteinExistence type="inferred from homology"/>
<keyword evidence="3" id="KW-0645">Protease</keyword>
<evidence type="ECO:0000256" key="2">
    <source>
        <dbReference type="ARBA" id="ARBA00022572"/>
    </source>
</evidence>
<dbReference type="PROSITE" id="PS50203">
    <property type="entry name" value="CALPAIN_CAT"/>
    <property type="match status" value="1"/>
</dbReference>
<dbReference type="Gene3D" id="2.40.20.10">
    <property type="entry name" value="Plasminogen Kringle 4"/>
    <property type="match status" value="1"/>
</dbReference>
<dbReference type="PANTHER" id="PTHR10183">
    <property type="entry name" value="CALPAIN"/>
    <property type="match status" value="1"/>
</dbReference>
<reference evidence="10 11" key="1">
    <citation type="submission" date="2024-02" db="EMBL/GenBank/DDBJ databases">
        <authorList>
            <person name="Chen Y."/>
            <person name="Shah S."/>
            <person name="Dougan E. K."/>
            <person name="Thang M."/>
            <person name="Chan C."/>
        </authorList>
    </citation>
    <scope>NUCLEOTIDE SEQUENCE [LARGE SCALE GENOMIC DNA]</scope>
</reference>
<dbReference type="InterPro" id="IPR038178">
    <property type="entry name" value="Kringle_sf"/>
</dbReference>
<dbReference type="EMBL" id="CAXAMN010008025">
    <property type="protein sequence ID" value="CAK9023772.1"/>
    <property type="molecule type" value="Genomic_DNA"/>
</dbReference>
<dbReference type="InterPro" id="IPR000001">
    <property type="entry name" value="Kringle"/>
</dbReference>
<dbReference type="InterPro" id="IPR022684">
    <property type="entry name" value="Calpain_cysteine_protease"/>
</dbReference>
<dbReference type="SUPFAM" id="SSF54001">
    <property type="entry name" value="Cysteine proteinases"/>
    <property type="match status" value="1"/>
</dbReference>
<keyword evidence="6" id="KW-1015">Disulfide bond</keyword>
<evidence type="ECO:0000256" key="4">
    <source>
        <dbReference type="ARBA" id="ARBA00022801"/>
    </source>
</evidence>
<comment type="caution">
    <text evidence="7">Lacks conserved residue(s) required for the propagation of feature annotation.</text>
</comment>
<dbReference type="Proteomes" id="UP001642484">
    <property type="component" value="Unassembled WGS sequence"/>
</dbReference>
<accession>A0ABP0KAC6</accession>
<dbReference type="SUPFAM" id="SSF57440">
    <property type="entry name" value="Kringle-like"/>
    <property type="match status" value="1"/>
</dbReference>
<evidence type="ECO:0000256" key="7">
    <source>
        <dbReference type="PROSITE-ProRule" id="PRU00239"/>
    </source>
</evidence>
<evidence type="ECO:0000256" key="1">
    <source>
        <dbReference type="ARBA" id="ARBA00007623"/>
    </source>
</evidence>
<protein>
    <recommendedName>
        <fullName evidence="9">Calpain catalytic domain-containing protein</fullName>
    </recommendedName>
</protein>
<feature type="compositionally biased region" description="Low complexity" evidence="8">
    <location>
        <begin position="241"/>
        <end position="252"/>
    </location>
</feature>
<dbReference type="Gene3D" id="2.60.40.10">
    <property type="entry name" value="Immunoglobulins"/>
    <property type="match status" value="1"/>
</dbReference>
<evidence type="ECO:0000259" key="9">
    <source>
        <dbReference type="PROSITE" id="PS50203"/>
    </source>
</evidence>
<dbReference type="SMART" id="SM00130">
    <property type="entry name" value="KR"/>
    <property type="match status" value="1"/>
</dbReference>
<keyword evidence="11" id="KW-1185">Reference proteome</keyword>
<evidence type="ECO:0000313" key="11">
    <source>
        <dbReference type="Proteomes" id="UP001642484"/>
    </source>
</evidence>
<dbReference type="Gene3D" id="2.60.120.260">
    <property type="entry name" value="Galactose-binding domain-like"/>
    <property type="match status" value="1"/>
</dbReference>
<dbReference type="InterPro" id="IPR013783">
    <property type="entry name" value="Ig-like_fold"/>
</dbReference>
<name>A0ABP0KAC6_9DINO</name>
<dbReference type="PANTHER" id="PTHR10183:SF379">
    <property type="entry name" value="CALPAIN-5"/>
    <property type="match status" value="1"/>
</dbReference>
<dbReference type="CDD" id="cd00603">
    <property type="entry name" value="IPT_PCSR"/>
    <property type="match status" value="1"/>
</dbReference>
<evidence type="ECO:0000256" key="8">
    <source>
        <dbReference type="SAM" id="MobiDB-lite"/>
    </source>
</evidence>
<feature type="domain" description="Calpain catalytic" evidence="9">
    <location>
        <begin position="497"/>
        <end position="785"/>
    </location>
</feature>
<keyword evidence="4" id="KW-0378">Hydrolase</keyword>
<sequence>MQIGSLSSSSCDELRYGWRGVDYAGCQDVTEKGEPCLSWDKWADLTDFPELQGHSYCRNPELGSAHKKKKNEGDGLLNGIWCFTNGGRKEFCNPKMPQIDWTDVATISVTPKMLWNEVTLDSPVTGRFVRFTSPTGNCQLTEMQVIGQLVAPSETCQVAVRTHLHGSRSAHELGAHCLGPELHWMLEASLDTSTPDTRSAMRPGSGRFAESGRFVAFEAWRGGIHPFAEFLQVATPPAPEGGPKSSGGESESWGVKVKRPQNLADRRVKKDRRMNVDEDLWIAGDANATVTFSLSQTPTVTGISPSNGTARGGTWGSPARVTISGENFGAAWMVPGRRRVDAHSGVEDGTANGTEVVLGSEDWNCNEDPQAEVDGKNGISLDELDDAPGPVFSPQLDRARPLFSASSAFSVAQSLRRGAAAEGRHADGENNWNMCIQQMAEAFRLISGEFSGQWSEEQRLVQETRMEKMKDQIFQETGGRVGQEYSPHTRTAKVKDIFQDPQFPPSSKSWFKGNEVPDYSSLQKPDMWRRLQEMVMDAPYPFSQPGIVPRAGRIYQGILEDFYLIAGMQAVAMKPWLIGQIFADMKFSDPSTGVYILRLYKHGQWHHVVIDDAIPFDRAMNPLTARTEFWPSLPWPALVEKAYAKLHGSWESLGGGGHVEEVMTDLTGGCSTRFGTADVAQDRLWQYMYFLQDMCLFGCNINDKECSKRRIPMEQHYASAIFRLQKYEGVPYVCVCMSAPSLAVARMPSCKVPVAEGYGIAEGFVWLRIDDFVELFDTIYECRLVNSISTLGNLSPGWIPGEAFFEEIYAFQGDVYTETSPSFLMEILETPNELVLEVTQTDLRYGDNHDTPELSRAMQAPLLLRFFQCSKDVDDNGGGEIYMVHMSAWGHTRDASCSVKVMKPGKYLAMVSIPAKYTCHRMIFRCYSTRPLVMKPITQHRSWIAVNPSMPLNAIPYSLCGFQRVDALSEKLPQMFDEAEGRGKPMANAQLQTDLSGFAVGPGPGLPGLGLPGLPDIGLPGLPGMPNMPDVRIRNPLAGLEDLSLDMQGYTYAQQMNNPGHLKTVGAFGGQGAVASVSAAEVQDANCCIT</sequence>
<evidence type="ECO:0000256" key="6">
    <source>
        <dbReference type="ARBA" id="ARBA00023157"/>
    </source>
</evidence>
<dbReference type="InterPro" id="IPR038765">
    <property type="entry name" value="Papain-like_cys_pep_sf"/>
</dbReference>
<dbReference type="InterPro" id="IPR001300">
    <property type="entry name" value="Peptidase_C2_calpain_cat"/>
</dbReference>
<dbReference type="SMART" id="SM00230">
    <property type="entry name" value="CysPc"/>
    <property type="match status" value="1"/>
</dbReference>
<dbReference type="PRINTS" id="PR00704">
    <property type="entry name" value="CALPAIN"/>
</dbReference>
<evidence type="ECO:0000313" key="10">
    <source>
        <dbReference type="EMBL" id="CAK9023772.1"/>
    </source>
</evidence>
<keyword evidence="2" id="KW-0420">Kringle</keyword>
<evidence type="ECO:0000256" key="3">
    <source>
        <dbReference type="ARBA" id="ARBA00022670"/>
    </source>
</evidence>
<keyword evidence="5" id="KW-0788">Thiol protease</keyword>
<feature type="region of interest" description="Disordered" evidence="8">
    <location>
        <begin position="234"/>
        <end position="260"/>
    </location>
</feature>
<dbReference type="Pfam" id="PF00648">
    <property type="entry name" value="Peptidase_C2"/>
    <property type="match status" value="1"/>
</dbReference>
<gene>
    <name evidence="10" type="ORF">CCMP2556_LOCUS15352</name>
</gene>
<evidence type="ECO:0000256" key="5">
    <source>
        <dbReference type="ARBA" id="ARBA00022807"/>
    </source>
</evidence>
<organism evidence="10 11">
    <name type="scientific">Durusdinium trenchii</name>
    <dbReference type="NCBI Taxonomy" id="1381693"/>
    <lineage>
        <taxon>Eukaryota</taxon>
        <taxon>Sar</taxon>
        <taxon>Alveolata</taxon>
        <taxon>Dinophyceae</taxon>
        <taxon>Suessiales</taxon>
        <taxon>Symbiodiniaceae</taxon>
        <taxon>Durusdinium</taxon>
    </lineage>
</organism>